<organism evidence="2">
    <name type="scientific">hydrothermal vent metagenome</name>
    <dbReference type="NCBI Taxonomy" id="652676"/>
    <lineage>
        <taxon>unclassified sequences</taxon>
        <taxon>metagenomes</taxon>
        <taxon>ecological metagenomes</taxon>
    </lineage>
</organism>
<evidence type="ECO:0008006" key="3">
    <source>
        <dbReference type="Google" id="ProtNLM"/>
    </source>
</evidence>
<proteinExistence type="predicted"/>
<evidence type="ECO:0000256" key="1">
    <source>
        <dbReference type="SAM" id="Phobius"/>
    </source>
</evidence>
<evidence type="ECO:0000313" key="2">
    <source>
        <dbReference type="EMBL" id="VAW96534.1"/>
    </source>
</evidence>
<feature type="transmembrane region" description="Helical" evidence="1">
    <location>
        <begin position="154"/>
        <end position="175"/>
    </location>
</feature>
<keyword evidence="1" id="KW-0812">Transmembrane</keyword>
<reference evidence="2" key="1">
    <citation type="submission" date="2018-06" db="EMBL/GenBank/DDBJ databases">
        <authorList>
            <person name="Zhirakovskaya E."/>
        </authorList>
    </citation>
    <scope>NUCLEOTIDE SEQUENCE</scope>
</reference>
<feature type="transmembrane region" description="Helical" evidence="1">
    <location>
        <begin position="187"/>
        <end position="210"/>
    </location>
</feature>
<sequence length="221" mass="24066">MTADNKSIIFDYRALRLLIGIIAFSLPFVATFLATTPISSISASYYTEARDAFVGMLFVVGAFLLAYNGHTTRQKIASKVAAFAAVGLAVFPTACDMCNASTVPVTCLQCETTYKSVIHFISAGTLFSILAYFCLGPFREKTKRQPGKKGRRAVIYLACGVIMLLSMVAAVLSELPPLKETFKGYDVIYWVELVALCAFGVAWIVAGKYLSPLVDAHERLT</sequence>
<dbReference type="AlphaFoldDB" id="A0A3B1ARC8"/>
<dbReference type="EMBL" id="UOFR01000038">
    <property type="protein sequence ID" value="VAW96534.1"/>
    <property type="molecule type" value="Genomic_DNA"/>
</dbReference>
<name>A0A3B1ARC8_9ZZZZ</name>
<protein>
    <recommendedName>
        <fullName evidence="3">DUF998 domain-containing protein</fullName>
    </recommendedName>
</protein>
<feature type="transmembrane region" description="Helical" evidence="1">
    <location>
        <begin position="52"/>
        <end position="69"/>
    </location>
</feature>
<feature type="transmembrane region" description="Helical" evidence="1">
    <location>
        <begin position="21"/>
        <end position="46"/>
    </location>
</feature>
<feature type="transmembrane region" description="Helical" evidence="1">
    <location>
        <begin position="114"/>
        <end position="133"/>
    </location>
</feature>
<gene>
    <name evidence="2" type="ORF">MNBD_GAMMA21-1043</name>
</gene>
<feature type="transmembrane region" description="Helical" evidence="1">
    <location>
        <begin position="76"/>
        <end position="94"/>
    </location>
</feature>
<keyword evidence="1" id="KW-0472">Membrane</keyword>
<accession>A0A3B1ARC8</accession>
<keyword evidence="1" id="KW-1133">Transmembrane helix</keyword>